<proteinExistence type="predicted"/>
<feature type="region of interest" description="Disordered" evidence="1">
    <location>
        <begin position="392"/>
        <end position="439"/>
    </location>
</feature>
<evidence type="ECO:0000256" key="1">
    <source>
        <dbReference type="SAM" id="MobiDB-lite"/>
    </source>
</evidence>
<name>A0ABZ1YAL9_9ACTN</name>
<organism evidence="2">
    <name type="scientific">Streptomyces althioticus</name>
    <dbReference type="NCBI Taxonomy" id="83380"/>
    <lineage>
        <taxon>Bacteria</taxon>
        <taxon>Bacillati</taxon>
        <taxon>Actinomycetota</taxon>
        <taxon>Actinomycetes</taxon>
        <taxon>Kitasatosporales</taxon>
        <taxon>Streptomycetaceae</taxon>
        <taxon>Streptomyces</taxon>
        <taxon>Streptomyces althioticus group</taxon>
    </lineage>
</organism>
<protein>
    <submittedName>
        <fullName evidence="2">YfjI family protein</fullName>
    </submittedName>
</protein>
<dbReference type="EMBL" id="CP109207">
    <property type="protein sequence ID" value="WUU56605.1"/>
    <property type="molecule type" value="Genomic_DNA"/>
</dbReference>
<dbReference type="InterPro" id="IPR025048">
    <property type="entry name" value="DUF3987"/>
</dbReference>
<sequence length="439" mass="48606">MSLEAFEPMRYGPIGDAVIAAEPHTEADPVGIYAAILAEWSGALNGYVTMFNDRPVVVWTVLAGESAIGRKGTALRVARGVLAPAIGDFLTARTAGGVSSGPSLTQLLFERQEETEGTETGIDTRTVVVDEEWSENLKRQNRCPTFASKLRQCWDGATIRHTTTKIHMVVESPRLGFHAHITPGEWSEYVKPRDAKGGSFNRLLPVFVEGSKILPYNHKEVYPEIQGLADAYDWARRKPRKMTLSKRAGERYDELRGVFLEKLADMPEHMRCYVERTPEQVVRVAAVLTATERQTEISRKAIDAAWSFVQYSMKSVERLVREDSKVTAGRKTKPLPVLIREVLQRYEGEATSTLMLRALGMRATAASLRSAVAAMEDVQEFKGATASGRGRPPIIYRLVDPDETDEAPEPEPAVDDEPEQEPVKREPAVVGGSVGDGWL</sequence>
<accession>A0ABZ1YAL9</accession>
<dbReference type="Pfam" id="PF13148">
    <property type="entry name" value="DUF3987"/>
    <property type="match status" value="1"/>
</dbReference>
<dbReference type="RefSeq" id="WP_395759465.1">
    <property type="nucleotide sequence ID" value="NZ_CP109207.1"/>
</dbReference>
<gene>
    <name evidence="2" type="ORF">OIE82_27065</name>
</gene>
<feature type="compositionally biased region" description="Acidic residues" evidence="1">
    <location>
        <begin position="401"/>
        <end position="420"/>
    </location>
</feature>
<reference evidence="2" key="1">
    <citation type="submission" date="2022-10" db="EMBL/GenBank/DDBJ databases">
        <title>The complete genomes of actinobacterial strains from the NBC collection.</title>
        <authorList>
            <person name="Joergensen T.S."/>
            <person name="Alvarez Arevalo M."/>
            <person name="Sterndorff E.B."/>
            <person name="Faurdal D."/>
            <person name="Vuksanovic O."/>
            <person name="Mourched A.-S."/>
            <person name="Charusanti P."/>
            <person name="Shaw S."/>
            <person name="Blin K."/>
            <person name="Weber T."/>
        </authorList>
    </citation>
    <scope>NUCLEOTIDE SEQUENCE [LARGE SCALE GENOMIC DNA]</scope>
    <source>
        <strain evidence="2">NBC 01686</strain>
    </source>
</reference>
<evidence type="ECO:0000313" key="2">
    <source>
        <dbReference type="EMBL" id="WUU56605.1"/>
    </source>
</evidence>